<feature type="domain" description="Response regulatory" evidence="6">
    <location>
        <begin position="3"/>
        <end position="116"/>
    </location>
</feature>
<dbReference type="InterPro" id="IPR002078">
    <property type="entry name" value="Sigma_54_int"/>
</dbReference>
<protein>
    <submittedName>
        <fullName evidence="7">Regulatory protein AtoC</fullName>
    </submittedName>
</protein>
<dbReference type="Gene3D" id="1.10.8.60">
    <property type="match status" value="1"/>
</dbReference>
<comment type="caution">
    <text evidence="7">The sequence shown here is derived from an EMBL/GenBank/DDBJ whole genome shotgun (WGS) entry which is preliminary data.</text>
</comment>
<dbReference type="InterPro" id="IPR025662">
    <property type="entry name" value="Sigma_54_int_dom_ATP-bd_1"/>
</dbReference>
<dbReference type="PROSITE" id="PS50045">
    <property type="entry name" value="SIGMA54_INTERACT_4"/>
    <property type="match status" value="1"/>
</dbReference>
<dbReference type="Pfam" id="PF00158">
    <property type="entry name" value="Sigma54_activat"/>
    <property type="match status" value="1"/>
</dbReference>
<reference evidence="7" key="1">
    <citation type="submission" date="2019-08" db="EMBL/GenBank/DDBJ databases">
        <authorList>
            <person name="Kucharzyk K."/>
            <person name="Murdoch R.W."/>
            <person name="Higgins S."/>
            <person name="Loffler F."/>
        </authorList>
    </citation>
    <scope>NUCLEOTIDE SEQUENCE</scope>
</reference>
<sequence length="443" mass="50119">MVKILVVDDELPILKSLSFALKQDYQVYTAQTGAEALRFLEGEHISLVLLDLRLGKENGITLMRSMLQINPNAAIIIMTAYSSIESSIEAIRAGAFYFVTKPIQINQLMLLLEKAASQLSLQETILGLKDVIRNSLVGISPQMQAIYHLIDRVKDTKASVLITGESGTGKELIANKLHFSSNRKEKPFIAVNCAALPESLLESELFGYKKGAFTGAVKDEPGIISKANGGTLFLDEISEMEPRLQSKLLRFLQEGEVRQIGGDNLRVNVRVICATNRDLDQEIESRRFRSDLYYRINVINIAVPPLRERKEDLSELVPFFIRKYAAAYGKQVFGIRPEAMALLNRYHFPGNVRECENIVQRAVLLCSETEIGPEALNLKYQYPATELGQEDYIRIYPCKTMKEIERQVLAFYLKTNKNSRRETARALEISERALQYKIKEYGL</sequence>
<evidence type="ECO:0000313" key="7">
    <source>
        <dbReference type="EMBL" id="MPM17047.1"/>
    </source>
</evidence>
<keyword evidence="2" id="KW-0067">ATP-binding</keyword>
<dbReference type="AlphaFoldDB" id="A0A644XM43"/>
<evidence type="ECO:0000259" key="6">
    <source>
        <dbReference type="PROSITE" id="PS50110"/>
    </source>
</evidence>
<proteinExistence type="predicted"/>
<evidence type="ECO:0000256" key="4">
    <source>
        <dbReference type="ARBA" id="ARBA00023163"/>
    </source>
</evidence>
<dbReference type="Gene3D" id="1.10.10.60">
    <property type="entry name" value="Homeodomain-like"/>
    <property type="match status" value="1"/>
</dbReference>
<dbReference type="FunFam" id="3.40.50.300:FF:000006">
    <property type="entry name" value="DNA-binding transcriptional regulator NtrC"/>
    <property type="match status" value="1"/>
</dbReference>
<keyword evidence="3" id="KW-0805">Transcription regulation</keyword>
<dbReference type="InterPro" id="IPR003593">
    <property type="entry name" value="AAA+_ATPase"/>
</dbReference>
<dbReference type="PROSITE" id="PS00676">
    <property type="entry name" value="SIGMA54_INTERACT_2"/>
    <property type="match status" value="1"/>
</dbReference>
<dbReference type="SUPFAM" id="SSF52540">
    <property type="entry name" value="P-loop containing nucleoside triphosphate hydrolases"/>
    <property type="match status" value="1"/>
</dbReference>
<dbReference type="InterPro" id="IPR002197">
    <property type="entry name" value="HTH_Fis"/>
</dbReference>
<dbReference type="InterPro" id="IPR001789">
    <property type="entry name" value="Sig_transdc_resp-reg_receiver"/>
</dbReference>
<evidence type="ECO:0000256" key="1">
    <source>
        <dbReference type="ARBA" id="ARBA00022741"/>
    </source>
</evidence>
<dbReference type="EMBL" id="VSSQ01002721">
    <property type="protein sequence ID" value="MPM17047.1"/>
    <property type="molecule type" value="Genomic_DNA"/>
</dbReference>
<dbReference type="PROSITE" id="PS00675">
    <property type="entry name" value="SIGMA54_INTERACT_1"/>
    <property type="match status" value="1"/>
</dbReference>
<dbReference type="SUPFAM" id="SSF46689">
    <property type="entry name" value="Homeodomain-like"/>
    <property type="match status" value="1"/>
</dbReference>
<dbReference type="Gene3D" id="3.40.50.300">
    <property type="entry name" value="P-loop containing nucleotide triphosphate hydrolases"/>
    <property type="match status" value="1"/>
</dbReference>
<dbReference type="PROSITE" id="PS50110">
    <property type="entry name" value="RESPONSE_REGULATORY"/>
    <property type="match status" value="1"/>
</dbReference>
<organism evidence="7">
    <name type="scientific">bioreactor metagenome</name>
    <dbReference type="NCBI Taxonomy" id="1076179"/>
    <lineage>
        <taxon>unclassified sequences</taxon>
        <taxon>metagenomes</taxon>
        <taxon>ecological metagenomes</taxon>
    </lineage>
</organism>
<dbReference type="GO" id="GO:0005524">
    <property type="term" value="F:ATP binding"/>
    <property type="evidence" value="ECO:0007669"/>
    <property type="project" value="UniProtKB-KW"/>
</dbReference>
<dbReference type="InterPro" id="IPR025943">
    <property type="entry name" value="Sigma_54_int_dom_ATP-bd_2"/>
</dbReference>
<feature type="domain" description="Sigma-54 factor interaction" evidence="5">
    <location>
        <begin position="136"/>
        <end position="364"/>
    </location>
</feature>
<dbReference type="InterPro" id="IPR009057">
    <property type="entry name" value="Homeodomain-like_sf"/>
</dbReference>
<dbReference type="PANTHER" id="PTHR32071">
    <property type="entry name" value="TRANSCRIPTIONAL REGULATORY PROTEIN"/>
    <property type="match status" value="1"/>
</dbReference>
<evidence type="ECO:0000256" key="2">
    <source>
        <dbReference type="ARBA" id="ARBA00022840"/>
    </source>
</evidence>
<evidence type="ECO:0000259" key="5">
    <source>
        <dbReference type="PROSITE" id="PS50045"/>
    </source>
</evidence>
<dbReference type="CDD" id="cd00009">
    <property type="entry name" value="AAA"/>
    <property type="match status" value="1"/>
</dbReference>
<keyword evidence="1" id="KW-0547">Nucleotide-binding</keyword>
<gene>
    <name evidence="7" type="primary">atoC_36</name>
    <name evidence="7" type="ORF">SDC9_63430</name>
</gene>
<dbReference type="SMART" id="SM00448">
    <property type="entry name" value="REC"/>
    <property type="match status" value="1"/>
</dbReference>
<dbReference type="InterPro" id="IPR027417">
    <property type="entry name" value="P-loop_NTPase"/>
</dbReference>
<dbReference type="SUPFAM" id="SSF52172">
    <property type="entry name" value="CheY-like"/>
    <property type="match status" value="1"/>
</dbReference>
<dbReference type="GO" id="GO:0000160">
    <property type="term" value="P:phosphorelay signal transduction system"/>
    <property type="evidence" value="ECO:0007669"/>
    <property type="project" value="InterPro"/>
</dbReference>
<dbReference type="Gene3D" id="3.40.50.2300">
    <property type="match status" value="1"/>
</dbReference>
<evidence type="ECO:0000256" key="3">
    <source>
        <dbReference type="ARBA" id="ARBA00023015"/>
    </source>
</evidence>
<dbReference type="Pfam" id="PF02954">
    <property type="entry name" value="HTH_8"/>
    <property type="match status" value="1"/>
</dbReference>
<dbReference type="SMART" id="SM00382">
    <property type="entry name" value="AAA"/>
    <property type="match status" value="1"/>
</dbReference>
<dbReference type="InterPro" id="IPR058031">
    <property type="entry name" value="AAA_lid_NorR"/>
</dbReference>
<keyword evidence="4" id="KW-0804">Transcription</keyword>
<dbReference type="GO" id="GO:0006355">
    <property type="term" value="P:regulation of DNA-templated transcription"/>
    <property type="evidence" value="ECO:0007669"/>
    <property type="project" value="InterPro"/>
</dbReference>
<dbReference type="Pfam" id="PF25601">
    <property type="entry name" value="AAA_lid_14"/>
    <property type="match status" value="1"/>
</dbReference>
<accession>A0A644XM43</accession>
<dbReference type="Pfam" id="PF00072">
    <property type="entry name" value="Response_reg"/>
    <property type="match status" value="1"/>
</dbReference>
<dbReference type="GO" id="GO:0043565">
    <property type="term" value="F:sequence-specific DNA binding"/>
    <property type="evidence" value="ECO:0007669"/>
    <property type="project" value="InterPro"/>
</dbReference>
<dbReference type="InterPro" id="IPR011006">
    <property type="entry name" value="CheY-like_superfamily"/>
</dbReference>
<name>A0A644XM43_9ZZZZ</name>